<gene>
    <name evidence="1" type="ORF">SCALOS_LOCUS5952</name>
</gene>
<evidence type="ECO:0000313" key="1">
    <source>
        <dbReference type="EMBL" id="CAG8574030.1"/>
    </source>
</evidence>
<name>A0ACA9M8H6_9GLOM</name>
<feature type="non-terminal residue" evidence="1">
    <location>
        <position position="1"/>
    </location>
</feature>
<keyword evidence="2" id="KW-1185">Reference proteome</keyword>
<feature type="non-terminal residue" evidence="1">
    <location>
        <position position="248"/>
    </location>
</feature>
<evidence type="ECO:0000313" key="2">
    <source>
        <dbReference type="Proteomes" id="UP000789860"/>
    </source>
</evidence>
<organism evidence="1 2">
    <name type="scientific">Scutellospora calospora</name>
    <dbReference type="NCBI Taxonomy" id="85575"/>
    <lineage>
        <taxon>Eukaryota</taxon>
        <taxon>Fungi</taxon>
        <taxon>Fungi incertae sedis</taxon>
        <taxon>Mucoromycota</taxon>
        <taxon>Glomeromycotina</taxon>
        <taxon>Glomeromycetes</taxon>
        <taxon>Diversisporales</taxon>
        <taxon>Gigasporaceae</taxon>
        <taxon>Scutellospora</taxon>
    </lineage>
</organism>
<sequence length="248" mass="26145">KIIHLDVPNYIQIRSSTSTEKPTATQTSSPTTTQAKCNTVTEKVSSIPNLDRIDQEQLPLDGKYKYPSSDGFGVNVYIVDTGINLDNVEFEGRAKFGGTLESIGISVNNATESAIGLGIHVVVAAGNFGVDACDFTPASAPNAITVSATEAMSDNFPNFSNFGPCVNILAPGVNITAAGNKRSTDLMTLTGTSQAAPHVAGAVALIISSSGNRSPAEMKIELDNLSTKDVINGLYFPDRPITPNRLLR</sequence>
<reference evidence="1" key="1">
    <citation type="submission" date="2021-06" db="EMBL/GenBank/DDBJ databases">
        <authorList>
            <person name="Kallberg Y."/>
            <person name="Tangrot J."/>
            <person name="Rosling A."/>
        </authorList>
    </citation>
    <scope>NUCLEOTIDE SEQUENCE</scope>
    <source>
        <strain evidence="1">AU212A</strain>
    </source>
</reference>
<protein>
    <submittedName>
        <fullName evidence="1">3990_t:CDS:1</fullName>
    </submittedName>
</protein>
<dbReference type="Proteomes" id="UP000789860">
    <property type="component" value="Unassembled WGS sequence"/>
</dbReference>
<comment type="caution">
    <text evidence="1">The sequence shown here is derived from an EMBL/GenBank/DDBJ whole genome shotgun (WGS) entry which is preliminary data.</text>
</comment>
<dbReference type="EMBL" id="CAJVPM010010543">
    <property type="protein sequence ID" value="CAG8574030.1"/>
    <property type="molecule type" value="Genomic_DNA"/>
</dbReference>
<proteinExistence type="predicted"/>
<accession>A0ACA9M8H6</accession>